<evidence type="ECO:0000313" key="2">
    <source>
        <dbReference type="EMBL" id="KAA8537104.1"/>
    </source>
</evidence>
<accession>A0A5J5B3I2</accession>
<keyword evidence="3" id="KW-1185">Reference proteome</keyword>
<gene>
    <name evidence="2" type="ORF">F0562_029582</name>
</gene>
<evidence type="ECO:0000256" key="1">
    <source>
        <dbReference type="SAM" id="MobiDB-lite"/>
    </source>
</evidence>
<evidence type="ECO:0000313" key="3">
    <source>
        <dbReference type="Proteomes" id="UP000325577"/>
    </source>
</evidence>
<name>A0A5J5B3I2_9ASTE</name>
<dbReference type="Proteomes" id="UP000325577">
    <property type="component" value="Linkage Group LG16"/>
</dbReference>
<feature type="region of interest" description="Disordered" evidence="1">
    <location>
        <begin position="25"/>
        <end position="67"/>
    </location>
</feature>
<proteinExistence type="predicted"/>
<dbReference type="AlphaFoldDB" id="A0A5J5B3I2"/>
<organism evidence="2 3">
    <name type="scientific">Nyssa sinensis</name>
    <dbReference type="NCBI Taxonomy" id="561372"/>
    <lineage>
        <taxon>Eukaryota</taxon>
        <taxon>Viridiplantae</taxon>
        <taxon>Streptophyta</taxon>
        <taxon>Embryophyta</taxon>
        <taxon>Tracheophyta</taxon>
        <taxon>Spermatophyta</taxon>
        <taxon>Magnoliopsida</taxon>
        <taxon>eudicotyledons</taxon>
        <taxon>Gunneridae</taxon>
        <taxon>Pentapetalae</taxon>
        <taxon>asterids</taxon>
        <taxon>Cornales</taxon>
        <taxon>Nyssaceae</taxon>
        <taxon>Nyssa</taxon>
    </lineage>
</organism>
<protein>
    <submittedName>
        <fullName evidence="2">Uncharacterized protein</fullName>
    </submittedName>
</protein>
<dbReference type="OrthoDB" id="360540at2759"/>
<dbReference type="EMBL" id="CM018039">
    <property type="protein sequence ID" value="KAA8537104.1"/>
    <property type="molecule type" value="Genomic_DNA"/>
</dbReference>
<reference evidence="2 3" key="1">
    <citation type="submission" date="2019-09" db="EMBL/GenBank/DDBJ databases">
        <title>A chromosome-level genome assembly of the Chinese tupelo Nyssa sinensis.</title>
        <authorList>
            <person name="Yang X."/>
            <person name="Kang M."/>
            <person name="Yang Y."/>
            <person name="Xiong H."/>
            <person name="Wang M."/>
            <person name="Zhang Z."/>
            <person name="Wang Z."/>
            <person name="Wu H."/>
            <person name="Ma T."/>
            <person name="Liu J."/>
            <person name="Xi Z."/>
        </authorList>
    </citation>
    <scope>NUCLEOTIDE SEQUENCE [LARGE SCALE GENOMIC DNA]</scope>
    <source>
        <strain evidence="2">J267</strain>
        <tissue evidence="2">Leaf</tissue>
    </source>
</reference>
<sequence length="143" mass="15995">MDSDIDDDKGFDSFEDNAYLRGDDFKDEAMHSGAKNNDDDMEETIEETPLLKHGFSGRTSNSSFKDKHEVGIDTPLGVIGPNEAVNVDLTYGKEIHTTNGMKCNITCNQYTELLKSMDIKVFTESQILEPTTLEVLQHEVIDS</sequence>